<reference evidence="1" key="1">
    <citation type="submission" date="2021-12" db="EMBL/GenBank/DDBJ databases">
        <title>Discovery of the Pendulisporaceae a myxobacterial family with distinct sporulation behavior and unique specialized metabolism.</title>
        <authorList>
            <person name="Garcia R."/>
            <person name="Popoff A."/>
            <person name="Bader C.D."/>
            <person name="Loehr J."/>
            <person name="Walesch S."/>
            <person name="Walt C."/>
            <person name="Boldt J."/>
            <person name="Bunk B."/>
            <person name="Haeckl F.J.F.P.J."/>
            <person name="Gunesch A.P."/>
            <person name="Birkelbach J."/>
            <person name="Nuebel U."/>
            <person name="Pietschmann T."/>
            <person name="Bach T."/>
            <person name="Mueller R."/>
        </authorList>
    </citation>
    <scope>NUCLEOTIDE SEQUENCE</scope>
    <source>
        <strain evidence="1">MSr11367</strain>
    </source>
</reference>
<evidence type="ECO:0000313" key="1">
    <source>
        <dbReference type="EMBL" id="WXB02032.1"/>
    </source>
</evidence>
<sequence length="182" mass="19902">MFTIAAKKKTSVAELRTAGVLLRRRAERFEVLYLALRIHAHAGEPGPDGIPFAPLENTHDQVVLGGPGDLEAGIMGMIAQAHSTYRAITPVWDVFGIGEYGAPISVAADVTENEDRWLTVEEDRTNRERIRELLEPSSARAKELAAQGCREFAESIRSSHAKMELEALGQKGVFISDPHGKA</sequence>
<dbReference type="EMBL" id="CP089983">
    <property type="protein sequence ID" value="WXB02032.1"/>
    <property type="molecule type" value="Genomic_DNA"/>
</dbReference>
<accession>A0ABZ2KTN1</accession>
<dbReference type="RefSeq" id="WP_394831657.1">
    <property type="nucleotide sequence ID" value="NZ_CP089929.1"/>
</dbReference>
<keyword evidence="2" id="KW-1185">Reference proteome</keyword>
<proteinExistence type="predicted"/>
<gene>
    <name evidence="1" type="ORF">LVJ94_34610</name>
</gene>
<organism evidence="1 2">
    <name type="scientific">Pendulispora rubella</name>
    <dbReference type="NCBI Taxonomy" id="2741070"/>
    <lineage>
        <taxon>Bacteria</taxon>
        <taxon>Pseudomonadati</taxon>
        <taxon>Myxococcota</taxon>
        <taxon>Myxococcia</taxon>
        <taxon>Myxococcales</taxon>
        <taxon>Sorangiineae</taxon>
        <taxon>Pendulisporaceae</taxon>
        <taxon>Pendulispora</taxon>
    </lineage>
</organism>
<dbReference type="Proteomes" id="UP001374803">
    <property type="component" value="Chromosome"/>
</dbReference>
<evidence type="ECO:0000313" key="2">
    <source>
        <dbReference type="Proteomes" id="UP001374803"/>
    </source>
</evidence>
<name>A0ABZ2KTN1_9BACT</name>
<protein>
    <submittedName>
        <fullName evidence="1">Uncharacterized protein</fullName>
    </submittedName>
</protein>